<evidence type="ECO:0000259" key="5">
    <source>
        <dbReference type="PROSITE" id="PS50011"/>
    </source>
</evidence>
<dbReference type="InterPro" id="IPR017441">
    <property type="entry name" value="Protein_kinase_ATP_BS"/>
</dbReference>
<dbReference type="InterPro" id="IPR001245">
    <property type="entry name" value="Ser-Thr/Tyr_kinase_cat_dom"/>
</dbReference>
<organism evidence="6 7">
    <name type="scientific">Tritrichomonas foetus</name>
    <dbReference type="NCBI Taxonomy" id="1144522"/>
    <lineage>
        <taxon>Eukaryota</taxon>
        <taxon>Metamonada</taxon>
        <taxon>Parabasalia</taxon>
        <taxon>Tritrichomonadida</taxon>
        <taxon>Tritrichomonadidae</taxon>
        <taxon>Tritrichomonas</taxon>
    </lineage>
</organism>
<dbReference type="CDD" id="cd13999">
    <property type="entry name" value="STKc_MAP3K-like"/>
    <property type="match status" value="1"/>
</dbReference>
<dbReference type="GO" id="GO:0005524">
    <property type="term" value="F:ATP binding"/>
    <property type="evidence" value="ECO:0007669"/>
    <property type="project" value="UniProtKB-UniRule"/>
</dbReference>
<dbReference type="PROSITE" id="PS00108">
    <property type="entry name" value="PROTEIN_KINASE_ST"/>
    <property type="match status" value="1"/>
</dbReference>
<evidence type="ECO:0000256" key="1">
    <source>
        <dbReference type="ARBA" id="ARBA00022527"/>
    </source>
</evidence>
<name>A0A1J4J724_9EUKA</name>
<feature type="domain" description="Protein kinase" evidence="5">
    <location>
        <begin position="22"/>
        <end position="286"/>
    </location>
</feature>
<dbReference type="PROSITE" id="PS00107">
    <property type="entry name" value="PROTEIN_KINASE_ATP"/>
    <property type="match status" value="1"/>
</dbReference>
<dbReference type="Pfam" id="PF07714">
    <property type="entry name" value="PK_Tyr_Ser-Thr"/>
    <property type="match status" value="1"/>
</dbReference>
<dbReference type="InterPro" id="IPR008271">
    <property type="entry name" value="Ser/Thr_kinase_AS"/>
</dbReference>
<dbReference type="Gene3D" id="1.10.510.10">
    <property type="entry name" value="Transferase(Phosphotransferase) domain 1"/>
    <property type="match status" value="1"/>
</dbReference>
<dbReference type="SUPFAM" id="SSF56112">
    <property type="entry name" value="Protein kinase-like (PK-like)"/>
    <property type="match status" value="1"/>
</dbReference>
<accession>A0A1J4J724</accession>
<dbReference type="PANTHER" id="PTHR23257">
    <property type="entry name" value="SERINE-THREONINE PROTEIN KINASE"/>
    <property type="match status" value="1"/>
</dbReference>
<feature type="binding site" evidence="4">
    <location>
        <position position="51"/>
    </location>
    <ligand>
        <name>ATP</name>
        <dbReference type="ChEBI" id="CHEBI:30616"/>
    </ligand>
</feature>
<evidence type="ECO:0000313" key="6">
    <source>
        <dbReference type="EMBL" id="OHS93459.1"/>
    </source>
</evidence>
<dbReference type="PRINTS" id="PR00109">
    <property type="entry name" value="TYRKINASE"/>
</dbReference>
<keyword evidence="6" id="KW-0418">Kinase</keyword>
<reference evidence="6" key="1">
    <citation type="submission" date="2016-10" db="EMBL/GenBank/DDBJ databases">
        <authorList>
            <person name="Benchimol M."/>
            <person name="Almeida L.G."/>
            <person name="Vasconcelos A.T."/>
            <person name="Perreira-Neves A."/>
            <person name="Rosa I.A."/>
            <person name="Tasca T."/>
            <person name="Bogo M.R."/>
            <person name="de Souza W."/>
        </authorList>
    </citation>
    <scope>NUCLEOTIDE SEQUENCE [LARGE SCALE GENOMIC DNA]</scope>
    <source>
        <strain evidence="6">K</strain>
    </source>
</reference>
<gene>
    <name evidence="6" type="ORF">TRFO_40264</name>
</gene>
<keyword evidence="7" id="KW-1185">Reference proteome</keyword>
<dbReference type="PANTHER" id="PTHR23257:SF958">
    <property type="entry name" value="SERINE_THREONINE-PROTEIN KINASE WNK4"/>
    <property type="match status" value="1"/>
</dbReference>
<dbReference type="VEuPathDB" id="TrichDB:TRFO_40264"/>
<dbReference type="GO" id="GO:0004674">
    <property type="term" value="F:protein serine/threonine kinase activity"/>
    <property type="evidence" value="ECO:0007669"/>
    <property type="project" value="UniProtKB-KW"/>
</dbReference>
<dbReference type="PROSITE" id="PS50011">
    <property type="entry name" value="PROTEIN_KINASE_DOM"/>
    <property type="match status" value="1"/>
</dbReference>
<dbReference type="Proteomes" id="UP000179807">
    <property type="component" value="Unassembled WGS sequence"/>
</dbReference>
<evidence type="ECO:0000256" key="4">
    <source>
        <dbReference type="PROSITE-ProRule" id="PRU10141"/>
    </source>
</evidence>
<dbReference type="GO" id="GO:0007165">
    <property type="term" value="P:signal transduction"/>
    <property type="evidence" value="ECO:0007669"/>
    <property type="project" value="TreeGrafter"/>
</dbReference>
<evidence type="ECO:0000256" key="2">
    <source>
        <dbReference type="ARBA" id="ARBA00022741"/>
    </source>
</evidence>
<dbReference type="OrthoDB" id="4062651at2759"/>
<keyword evidence="2 4" id="KW-0547">Nucleotide-binding</keyword>
<dbReference type="AlphaFoldDB" id="A0A1J4J724"/>
<dbReference type="SMART" id="SM00220">
    <property type="entry name" value="S_TKc"/>
    <property type="match status" value="1"/>
</dbReference>
<dbReference type="InterPro" id="IPR000719">
    <property type="entry name" value="Prot_kinase_dom"/>
</dbReference>
<evidence type="ECO:0000256" key="3">
    <source>
        <dbReference type="ARBA" id="ARBA00022840"/>
    </source>
</evidence>
<comment type="caution">
    <text evidence="6">The sequence shown here is derived from an EMBL/GenBank/DDBJ whole genome shotgun (WGS) entry which is preliminary data.</text>
</comment>
<keyword evidence="6" id="KW-0808">Transferase</keyword>
<keyword evidence="3 4" id="KW-0067">ATP-binding</keyword>
<keyword evidence="1" id="KW-0723">Serine/threonine-protein kinase</keyword>
<protein>
    <submittedName>
        <fullName evidence="6">TKL family protein kinase</fullName>
    </submittedName>
</protein>
<dbReference type="EMBL" id="MLAK01001400">
    <property type="protein sequence ID" value="OHS93459.1"/>
    <property type="molecule type" value="Genomic_DNA"/>
</dbReference>
<dbReference type="GO" id="GO:0005737">
    <property type="term" value="C:cytoplasm"/>
    <property type="evidence" value="ECO:0007669"/>
    <property type="project" value="TreeGrafter"/>
</dbReference>
<sequence>MNSKLEKLAAELSEYRISLNDFEIGQQIGHGGFSEVYIGMQTTTGKLCAIKILNAKDLHGDSFVVYEREVSILAKGRNLFLLRFVGFTTSHPFTIVTEFASKGSLYDALHHKIGSPILTGTQKTIIAMGIAYGMHRLHKIRVIHRDLKSLNVLLDDSCLPKICDFGLSRYIDNPDTYLTVDIGTPHWMAPELFTTHDYTNKVDVYSYGILLWELLTGTYPFRGLNSVQIAFAVCKEQARPEIPRHASSSLTPRELRELISLCWHQDPAARPLFHSIYKKFANHEVCFPGTDQNIVAGIVDLIRKDKIASQTQSRSKLLDTPVSSTKRYFLSEQYKSTAPIPIFTKHNDDFSAIRDSNSPNFCQDLNELKNNLKPFQAESFFQVIKPHFRTENLEALNAILTVTAELINKAPDFFQSFLQMQMMEFLPFSRKELIDPIYQILVTVFLKSPALITKTIICQLPAMCRIEPLYVLHLINIYTCMHAPMQYFWDVADILITSQDDFIQKDSVQQFLKLLFTLIQLFETYRQNRQQHIGKICIKVATTQLGEPMHLAYQLLSFLLIKNDFQIGQLERTFVDAMIRHINKPEDADYALSFLIRLPSRLPYILLIPPIALHASRSQVAAAILIEYVENEEMATKLIETIDILQPLPTIDYSIRLLLTILRFQSITERVVMLTGLQNFLVRALMTKSVDVINAAATIEICLCTKIHHYVNTFYESKFLPQFFETIVKHDNSVSWNIAGKMINFLSNNGFHQQFLSVLVIIENVLAESSFGVNYAIAILKVLMKLDEIRNHIENSDQFPNCARYIDNC</sequence>
<dbReference type="RefSeq" id="XP_068346596.1">
    <property type="nucleotide sequence ID" value="XM_068513099.1"/>
</dbReference>
<dbReference type="GeneID" id="94847803"/>
<evidence type="ECO:0000313" key="7">
    <source>
        <dbReference type="Proteomes" id="UP000179807"/>
    </source>
</evidence>
<dbReference type="InterPro" id="IPR050167">
    <property type="entry name" value="Ser_Thr_protein_kinase"/>
</dbReference>
<proteinExistence type="predicted"/>
<dbReference type="InterPro" id="IPR011009">
    <property type="entry name" value="Kinase-like_dom_sf"/>
</dbReference>